<evidence type="ECO:0000313" key="1">
    <source>
        <dbReference type="EMBL" id="KAI5078229.1"/>
    </source>
</evidence>
<dbReference type="InterPro" id="IPR003774">
    <property type="entry name" value="AlgH-like"/>
</dbReference>
<dbReference type="OrthoDB" id="272750at2759"/>
<keyword evidence="2" id="KW-1185">Reference proteome</keyword>
<dbReference type="Proteomes" id="UP000886520">
    <property type="component" value="Chromosome 6"/>
</dbReference>
<dbReference type="PANTHER" id="PTHR31984">
    <property type="entry name" value="TRANSPORTER, PUTATIVE (DUF179)-RELATED"/>
    <property type="match status" value="1"/>
</dbReference>
<dbReference type="PANTHER" id="PTHR31984:SF17">
    <property type="entry name" value="TRANSCRIPTIONAL REGULATOR"/>
    <property type="match status" value="1"/>
</dbReference>
<dbReference type="SUPFAM" id="SSF143456">
    <property type="entry name" value="VC0467-like"/>
    <property type="match status" value="1"/>
</dbReference>
<accession>A0A9D4V285</accession>
<proteinExistence type="predicted"/>
<evidence type="ECO:0000313" key="2">
    <source>
        <dbReference type="Proteomes" id="UP000886520"/>
    </source>
</evidence>
<sequence length="255" mass="28068">MATAAGACSLRHPVAPLFARRESSFYYRHQHKSRGLPTLKRRIRASASDEAEDGDLQAKVQQADWRAFRARLLQKTASLDAAAAAVSAESGTPELWAHSITQPEPGCLLIANPTAFLSRQQYFHQAVIFLFAHSNEGSAGLILNRPTEYNLGQLAGFEELLPDFASCPLYMGGDVGANALHVVHGVHGLEDSMQVIPGVYMGGIKSMKASVQRGESKPDDYRWFVRYAGWGPGQLEREIAMGVWSFCLFISKLWC</sequence>
<gene>
    <name evidence="1" type="ORF">GOP47_0005900</name>
</gene>
<dbReference type="AlphaFoldDB" id="A0A9D4V285"/>
<dbReference type="EMBL" id="JABFUD020000006">
    <property type="protein sequence ID" value="KAI5078229.1"/>
    <property type="molecule type" value="Genomic_DNA"/>
</dbReference>
<name>A0A9D4V285_ADICA</name>
<protein>
    <submittedName>
        <fullName evidence="1">Uncharacterized protein</fullName>
    </submittedName>
</protein>
<comment type="caution">
    <text evidence="1">The sequence shown here is derived from an EMBL/GenBank/DDBJ whole genome shotgun (WGS) entry which is preliminary data.</text>
</comment>
<organism evidence="1 2">
    <name type="scientific">Adiantum capillus-veneris</name>
    <name type="common">Maidenhair fern</name>
    <dbReference type="NCBI Taxonomy" id="13818"/>
    <lineage>
        <taxon>Eukaryota</taxon>
        <taxon>Viridiplantae</taxon>
        <taxon>Streptophyta</taxon>
        <taxon>Embryophyta</taxon>
        <taxon>Tracheophyta</taxon>
        <taxon>Polypodiopsida</taxon>
        <taxon>Polypodiidae</taxon>
        <taxon>Polypodiales</taxon>
        <taxon>Pteridineae</taxon>
        <taxon>Pteridaceae</taxon>
        <taxon>Vittarioideae</taxon>
        <taxon>Adiantum</taxon>
    </lineage>
</organism>
<dbReference type="Gene3D" id="3.40.1740.10">
    <property type="entry name" value="VC0467-like"/>
    <property type="match status" value="1"/>
</dbReference>
<dbReference type="Pfam" id="PF02622">
    <property type="entry name" value="DUF179"/>
    <property type="match status" value="1"/>
</dbReference>
<reference evidence="1" key="1">
    <citation type="submission" date="2021-01" db="EMBL/GenBank/DDBJ databases">
        <title>Adiantum capillus-veneris genome.</title>
        <authorList>
            <person name="Fang Y."/>
            <person name="Liao Q."/>
        </authorList>
    </citation>
    <scope>NUCLEOTIDE SEQUENCE</scope>
    <source>
        <strain evidence="1">H3</strain>
        <tissue evidence="1">Leaf</tissue>
    </source>
</reference>